<dbReference type="PANTHER" id="PTHR43625">
    <property type="entry name" value="AFLATOXIN B1 ALDEHYDE REDUCTASE"/>
    <property type="match status" value="1"/>
</dbReference>
<dbReference type="PRINTS" id="PR00069">
    <property type="entry name" value="ALDKETRDTASE"/>
</dbReference>
<sequence>MEMRQLGKTGPLVSALGLGCMGMSDFYGSRDDQESLATLQYALDQGLNFFDTADMYGVGRNEELVGKAIKGQRSKVFLATKFGNQRAADGAFLGVNGRPEYVRSACEASLQRLGVEYIDLYYQHRVDPKTPIEETVGAMAELVKEGKVRYLGLSEASASTIRRAYAIHPLTALQTEYSLWARDVEAEILPTCRELGIGFVAYSPLGRGLLTGNYKRPEDFEEGDYRRHQPRFQGENFQKNLELVAAVEKLAEEKGAKASQVALAWLLAKGLDIIPIPGTKRQKYLEENMGAIQVKLTEAEVALLENVFKPGVGAGTRYPETAMRAVNL</sequence>
<dbReference type="SUPFAM" id="SSF51430">
    <property type="entry name" value="NAD(P)-linked oxidoreductase"/>
    <property type="match status" value="1"/>
</dbReference>
<dbReference type="Pfam" id="PF00248">
    <property type="entry name" value="Aldo_ket_red"/>
    <property type="match status" value="1"/>
</dbReference>
<dbReference type="PROSITE" id="PS51257">
    <property type="entry name" value="PROKAR_LIPOPROTEIN"/>
    <property type="match status" value="1"/>
</dbReference>
<keyword evidence="3" id="KW-0614">Plasmid</keyword>
<protein>
    <submittedName>
        <fullName evidence="3">Aldo/keto reductase</fullName>
    </submittedName>
</protein>
<evidence type="ECO:0000256" key="1">
    <source>
        <dbReference type="ARBA" id="ARBA00023002"/>
    </source>
</evidence>
<dbReference type="Proteomes" id="UP001431572">
    <property type="component" value="Plasmid unnamed1"/>
</dbReference>
<evidence type="ECO:0000259" key="2">
    <source>
        <dbReference type="Pfam" id="PF00248"/>
    </source>
</evidence>
<name>A0ABY9BAN2_9CHLR</name>
<proteinExistence type="predicted"/>
<dbReference type="CDD" id="cd19076">
    <property type="entry name" value="AKR_AKR13A_13D"/>
    <property type="match status" value="1"/>
</dbReference>
<dbReference type="InterPro" id="IPR020471">
    <property type="entry name" value="AKR"/>
</dbReference>
<feature type="domain" description="NADP-dependent oxidoreductase" evidence="2">
    <location>
        <begin position="16"/>
        <end position="306"/>
    </location>
</feature>
<evidence type="ECO:0000313" key="3">
    <source>
        <dbReference type="EMBL" id="WJW70239.1"/>
    </source>
</evidence>
<accession>A0ABY9BAN2</accession>
<dbReference type="InterPro" id="IPR050791">
    <property type="entry name" value="Aldo-Keto_reductase"/>
</dbReference>
<keyword evidence="4" id="KW-1185">Reference proteome</keyword>
<organism evidence="3 4">
    <name type="scientific">Candidatus Chlorohelix allophototropha</name>
    <dbReference type="NCBI Taxonomy" id="3003348"/>
    <lineage>
        <taxon>Bacteria</taxon>
        <taxon>Bacillati</taxon>
        <taxon>Chloroflexota</taxon>
        <taxon>Chloroflexia</taxon>
        <taxon>Candidatus Chloroheliales</taxon>
        <taxon>Candidatus Chloroheliaceae</taxon>
        <taxon>Candidatus Chlorohelix</taxon>
    </lineage>
</organism>
<dbReference type="RefSeq" id="WP_341472115.1">
    <property type="nucleotide sequence ID" value="NZ_CP128401.1"/>
</dbReference>
<dbReference type="Gene3D" id="3.20.20.100">
    <property type="entry name" value="NADP-dependent oxidoreductase domain"/>
    <property type="match status" value="1"/>
</dbReference>
<gene>
    <name evidence="3" type="ORF">OZ401_004760</name>
</gene>
<reference evidence="3" key="1">
    <citation type="journal article" date="2024" name="Nature">
        <title>Anoxygenic phototroph of the Chloroflexota uses a type I reaction centre.</title>
        <authorList>
            <person name="Tsuji J.M."/>
            <person name="Shaw N.A."/>
            <person name="Nagashima S."/>
            <person name="Venkiteswaran J.J."/>
            <person name="Schiff S.L."/>
            <person name="Watanabe T."/>
            <person name="Fukui M."/>
            <person name="Hanada S."/>
            <person name="Tank M."/>
            <person name="Neufeld J.D."/>
        </authorList>
    </citation>
    <scope>NUCLEOTIDE SEQUENCE</scope>
    <source>
        <strain evidence="3">L227-S17</strain>
    </source>
</reference>
<geneLocation type="plasmid" evidence="3 4">
    <name>unnamed1</name>
</geneLocation>
<dbReference type="InterPro" id="IPR036812">
    <property type="entry name" value="NAD(P)_OxRdtase_dom_sf"/>
</dbReference>
<keyword evidence="1" id="KW-0560">Oxidoreductase</keyword>
<dbReference type="PANTHER" id="PTHR43625:SF40">
    <property type="entry name" value="ALDO-KETO REDUCTASE YAKC [NADP(+)]"/>
    <property type="match status" value="1"/>
</dbReference>
<dbReference type="InterPro" id="IPR023210">
    <property type="entry name" value="NADP_OxRdtase_dom"/>
</dbReference>
<evidence type="ECO:0000313" key="4">
    <source>
        <dbReference type="Proteomes" id="UP001431572"/>
    </source>
</evidence>
<dbReference type="EMBL" id="CP128401">
    <property type="protein sequence ID" value="WJW70239.1"/>
    <property type="molecule type" value="Genomic_DNA"/>
</dbReference>